<sequence length="67" mass="7309">MTITTAVNEAKDDLDTALGEAQRLELLLPPMLSDLQRYFGGSDDTLAQIGQALDIVHAKLRKVRASL</sequence>
<proteinExistence type="predicted"/>
<accession>A0A1L5C0M5</accession>
<organism evidence="1 2">
    <name type="scientific">Mycobacterium phage Camperdownii</name>
    <dbReference type="NCBI Taxonomy" id="1927024"/>
    <lineage>
        <taxon>Viruses</taxon>
        <taxon>Duplodnaviria</taxon>
        <taxon>Heunggongvirae</taxon>
        <taxon>Uroviricota</taxon>
        <taxon>Caudoviricetes</taxon>
        <taxon>Backyardiganvirus</taxon>
        <taxon>Backyardiganvirus camperdownii</taxon>
    </lineage>
</organism>
<name>A0A1L5C0M5_9CAUD</name>
<dbReference type="RefSeq" id="YP_010062896.1">
    <property type="nucleotide sequence ID" value="NC_054799.1"/>
</dbReference>
<reference evidence="1 2" key="1">
    <citation type="submission" date="2016-11" db="EMBL/GenBank/DDBJ databases">
        <authorList>
            <person name="Rush R.E."/>
            <person name="Stoner T.H."/>
            <person name="Bowman C.A."/>
            <person name="Russell D.A."/>
            <person name="Pope W.H."/>
            <person name="Jacobs-Sera D."/>
            <person name="Hatfull G.F."/>
        </authorList>
    </citation>
    <scope>NUCLEOTIDE SEQUENCE [LARGE SCALE GENOMIC DNA]</scope>
</reference>
<dbReference type="GeneID" id="64946697"/>
<gene>
    <name evidence="1" type="primary">80</name>
    <name evidence="1" type="ORF">SEA_CAMPERDOWNII_80</name>
</gene>
<evidence type="ECO:0000313" key="1">
    <source>
        <dbReference type="EMBL" id="APL99674.1"/>
    </source>
</evidence>
<keyword evidence="2" id="KW-1185">Reference proteome</keyword>
<dbReference type="EMBL" id="KY204245">
    <property type="protein sequence ID" value="APL99674.1"/>
    <property type="molecule type" value="Genomic_DNA"/>
</dbReference>
<evidence type="ECO:0000313" key="2">
    <source>
        <dbReference type="Proteomes" id="UP000224171"/>
    </source>
</evidence>
<dbReference type="KEGG" id="vg:64946697"/>
<dbReference type="Proteomes" id="UP000224171">
    <property type="component" value="Segment"/>
</dbReference>
<protein>
    <submittedName>
        <fullName evidence="1">Uncharacterized protein</fullName>
    </submittedName>
</protein>